<feature type="domain" description="DUF7918" evidence="3">
    <location>
        <begin position="491"/>
        <end position="695"/>
    </location>
</feature>
<dbReference type="RefSeq" id="XP_003027073.1">
    <property type="nucleotide sequence ID" value="XM_003027027.1"/>
</dbReference>
<reference evidence="4 5" key="1">
    <citation type="journal article" date="2010" name="Nat. Biotechnol.">
        <title>Genome sequence of the model mushroom Schizophyllum commune.</title>
        <authorList>
            <person name="Ohm R.A."/>
            <person name="de Jong J.F."/>
            <person name="Lugones L.G."/>
            <person name="Aerts A."/>
            <person name="Kothe E."/>
            <person name="Stajich J.E."/>
            <person name="de Vries R.P."/>
            <person name="Record E."/>
            <person name="Levasseur A."/>
            <person name="Baker S.E."/>
            <person name="Bartholomew K.A."/>
            <person name="Coutinho P.M."/>
            <person name="Erdmann S."/>
            <person name="Fowler T.J."/>
            <person name="Gathman A.C."/>
            <person name="Lombard V."/>
            <person name="Henrissat B."/>
            <person name="Knabe N."/>
            <person name="Kuees U."/>
            <person name="Lilly W.W."/>
            <person name="Lindquist E."/>
            <person name="Lucas S."/>
            <person name="Magnuson J.K."/>
            <person name="Piumi F."/>
            <person name="Raudaskoski M."/>
            <person name="Salamov A."/>
            <person name="Schmutz J."/>
            <person name="Schwarze F.W.M.R."/>
            <person name="vanKuyk P.A."/>
            <person name="Horton J.S."/>
            <person name="Grigoriev I.V."/>
            <person name="Woesten H.A.B."/>
        </authorList>
    </citation>
    <scope>NUCLEOTIDE SEQUENCE [LARGE SCALE GENOMIC DNA]</scope>
    <source>
        <strain evidence="5">H4-8 / FGSC 9210</strain>
    </source>
</reference>
<name>D8QI50_SCHCM</name>
<evidence type="ECO:0000256" key="1">
    <source>
        <dbReference type="SAM" id="Coils"/>
    </source>
</evidence>
<keyword evidence="1" id="KW-0175">Coiled coil</keyword>
<evidence type="ECO:0000313" key="5">
    <source>
        <dbReference type="Proteomes" id="UP000007431"/>
    </source>
</evidence>
<dbReference type="InterPro" id="IPR057678">
    <property type="entry name" value="DUF7918"/>
</dbReference>
<feature type="domain" description="DUF7918" evidence="3">
    <location>
        <begin position="195"/>
        <end position="379"/>
    </location>
</feature>
<organism evidence="5">
    <name type="scientific">Schizophyllum commune (strain H4-8 / FGSC 9210)</name>
    <name type="common">Split gill fungus</name>
    <dbReference type="NCBI Taxonomy" id="578458"/>
    <lineage>
        <taxon>Eukaryota</taxon>
        <taxon>Fungi</taxon>
        <taxon>Dikarya</taxon>
        <taxon>Basidiomycota</taxon>
        <taxon>Agaricomycotina</taxon>
        <taxon>Agaricomycetes</taxon>
        <taxon>Agaricomycetidae</taxon>
        <taxon>Agaricales</taxon>
        <taxon>Schizophyllaceae</taxon>
        <taxon>Schizophyllum</taxon>
    </lineage>
</organism>
<dbReference type="OrthoDB" id="3364132at2759"/>
<dbReference type="KEGG" id="scm:SCHCO_02519383"/>
<dbReference type="VEuPathDB" id="FungiDB:SCHCODRAFT_02519383"/>
<dbReference type="OMA" id="WIPSEAN"/>
<proteinExistence type="predicted"/>
<evidence type="ECO:0000313" key="4">
    <source>
        <dbReference type="EMBL" id="EFI92170.1"/>
    </source>
</evidence>
<dbReference type="PANTHER" id="PTHR36223">
    <property type="entry name" value="BETA-LACTAMASE-TYPE TRANSPEPTIDASE FOLD DOMAIN CONTAINING PROTEIN"/>
    <property type="match status" value="1"/>
</dbReference>
<dbReference type="HOGENOM" id="CLU_351302_0_0_1"/>
<dbReference type="Pfam" id="PF25534">
    <property type="entry name" value="DUF7918"/>
    <property type="match status" value="2"/>
</dbReference>
<feature type="compositionally biased region" description="Low complexity" evidence="2">
    <location>
        <begin position="388"/>
        <end position="398"/>
    </location>
</feature>
<evidence type="ECO:0000259" key="3">
    <source>
        <dbReference type="Pfam" id="PF25534"/>
    </source>
</evidence>
<dbReference type="InParanoid" id="D8QI50"/>
<dbReference type="GeneID" id="9593563"/>
<sequence>MKVGDIECLIEVKGGMALNEYGVQRSADGRTCMAWIPSRIDQEFSIVYHDPKFMRVTGSYPRIDGAQYKGHMLKKGEQLCVQKYVRTGPQELRRLKFGALRLTDDDDTYLLYGQRNFGEIAVDIWRCDIRPECKKVPNSYTVPPPALAHERGKKAVTHAVTFGAPILYPASRDQHIVRLSQQISYAKRKMQLDNLTCWITVNGARLEEYGIEEDDEKKERIAWIASEPDQAFCVNWRDPDRTRATTGKLKIDGIYCGGGILEVPRRLGDEAHKSYAHISATEGRPLQFAALELTDDDAYLGEDAKDVGQIEVVVWRVKIGKEVPFKGVEPKESIKMHEKSKKGLQLAVKFGAKETVPKRKCVDVDYVERLATFIFRYRTITDIPVVGPSATSSSSSPGPGAGRKRRASEALTPEAQDVKPEIKTEIDLVALDEAEERVRQIEEQYRRAKQELEQRRRNKKVKIEEITSFISGECALMYDILGMNIGNLECQVCVDVDGRLEPLEEYGVEHCDTEGSKTCSAWIPSKVGQVVCRDPGKKARAKCCLSTSLYIDGIQRSDGKIFSSSASDEHWHRDVRVSLTERRVVQFGALKLTDDDDILQADTRKYGEITLEVWRARLLDDTRPREGRTFNQGFVPARVHEKAKKGLAHVVVLGEAKKIPSPGSIASEVLDDNPIATFTFHYRSIDVLRAKGIAPSCASQIADTNPLSSDTKPARSQIADVSSAAESRKRKASEDLLHERPLKREVVDIEAIERDREAVRQAEEALRQARLRLYRQEGNDRVKLEDVSTFIQGEVIDLTDD</sequence>
<feature type="region of interest" description="Disordered" evidence="2">
    <location>
        <begin position="386"/>
        <end position="415"/>
    </location>
</feature>
<protein>
    <recommendedName>
        <fullName evidence="3">DUF7918 domain-containing protein</fullName>
    </recommendedName>
</protein>
<keyword evidence="5" id="KW-1185">Reference proteome</keyword>
<accession>D8QI50</accession>
<dbReference type="EMBL" id="GL377313">
    <property type="protein sequence ID" value="EFI92170.1"/>
    <property type="molecule type" value="Genomic_DNA"/>
</dbReference>
<dbReference type="PANTHER" id="PTHR36223:SF1">
    <property type="entry name" value="TRANSCRIPTION ELONGATION FACTOR EAF N-TERMINAL DOMAIN-CONTAINING PROTEIN"/>
    <property type="match status" value="1"/>
</dbReference>
<dbReference type="Proteomes" id="UP000007431">
    <property type="component" value="Unassembled WGS sequence"/>
</dbReference>
<feature type="region of interest" description="Disordered" evidence="2">
    <location>
        <begin position="703"/>
        <end position="734"/>
    </location>
</feature>
<gene>
    <name evidence="4" type="ORF">SCHCODRAFT_238011</name>
</gene>
<feature type="coiled-coil region" evidence="1">
    <location>
        <begin position="749"/>
        <end position="779"/>
    </location>
</feature>
<dbReference type="eggNOG" id="ENOG502SAV6">
    <property type="taxonomic scope" value="Eukaryota"/>
</dbReference>
<feature type="coiled-coil region" evidence="1">
    <location>
        <begin position="431"/>
        <end position="465"/>
    </location>
</feature>
<dbReference type="STRING" id="578458.D8QI50"/>
<evidence type="ECO:0000256" key="2">
    <source>
        <dbReference type="SAM" id="MobiDB-lite"/>
    </source>
</evidence>
<dbReference type="AlphaFoldDB" id="D8QI50"/>